<dbReference type="GO" id="GO:0003677">
    <property type="term" value="F:DNA binding"/>
    <property type="evidence" value="ECO:0007669"/>
    <property type="project" value="UniProtKB-KW"/>
</dbReference>
<proteinExistence type="predicted"/>
<dbReference type="GO" id="GO:0003700">
    <property type="term" value="F:DNA-binding transcription factor activity"/>
    <property type="evidence" value="ECO:0007669"/>
    <property type="project" value="InterPro"/>
</dbReference>
<organism evidence="5 6">
    <name type="scientific">Actinocrinis puniceicyclus</name>
    <dbReference type="NCBI Taxonomy" id="977794"/>
    <lineage>
        <taxon>Bacteria</taxon>
        <taxon>Bacillati</taxon>
        <taxon>Actinomycetota</taxon>
        <taxon>Actinomycetes</taxon>
        <taxon>Catenulisporales</taxon>
        <taxon>Actinospicaceae</taxon>
        <taxon>Actinocrinis</taxon>
    </lineage>
</organism>
<evidence type="ECO:0000256" key="2">
    <source>
        <dbReference type="ARBA" id="ARBA00023125"/>
    </source>
</evidence>
<keyword evidence="6" id="KW-1185">Reference proteome</keyword>
<dbReference type="Pfam" id="PF12802">
    <property type="entry name" value="MarR_2"/>
    <property type="match status" value="1"/>
</dbReference>
<dbReference type="InterPro" id="IPR036390">
    <property type="entry name" value="WH_DNA-bd_sf"/>
</dbReference>
<reference evidence="5" key="1">
    <citation type="submission" date="2021-04" db="EMBL/GenBank/DDBJ databases">
        <title>Genome based classification of Actinospica acidithermotolerans sp. nov., an actinobacterium isolated from an Indonesian hot spring.</title>
        <authorList>
            <person name="Kusuma A.B."/>
            <person name="Putra K.E."/>
            <person name="Nafisah S."/>
            <person name="Loh J."/>
            <person name="Nouioui I."/>
            <person name="Goodfellow M."/>
        </authorList>
    </citation>
    <scope>NUCLEOTIDE SEQUENCE</scope>
    <source>
        <strain evidence="5">DSM 45618</strain>
    </source>
</reference>
<dbReference type="Proteomes" id="UP000677913">
    <property type="component" value="Unassembled WGS sequence"/>
</dbReference>
<evidence type="ECO:0000313" key="6">
    <source>
        <dbReference type="Proteomes" id="UP000677913"/>
    </source>
</evidence>
<sequence>MAARVLFALMTADAPGLTATQLAARLEVSPAAISGAVRYLGQIGFVVREPVPGSRRDHYRLRDHTWYAGTATAVQFYDVVISAADELLGSLGSAHSTAAERVAEMRDFFAFVRSRVPGLLDEWQASRAAPLQSGS</sequence>
<dbReference type="InterPro" id="IPR000835">
    <property type="entry name" value="HTH_MarR-typ"/>
</dbReference>
<dbReference type="PANTHER" id="PTHR38465">
    <property type="entry name" value="HTH-TYPE TRANSCRIPTIONAL REGULATOR MJ1563-RELATED"/>
    <property type="match status" value="1"/>
</dbReference>
<evidence type="ECO:0000313" key="5">
    <source>
        <dbReference type="EMBL" id="MBS2965572.1"/>
    </source>
</evidence>
<keyword evidence="1" id="KW-0805">Transcription regulation</keyword>
<dbReference type="AlphaFoldDB" id="A0A8J8BCX1"/>
<accession>A0A8J8BCX1</accession>
<dbReference type="EMBL" id="JAGSXH010000090">
    <property type="protein sequence ID" value="MBS2965572.1"/>
    <property type="molecule type" value="Genomic_DNA"/>
</dbReference>
<dbReference type="Gene3D" id="1.10.10.10">
    <property type="entry name" value="Winged helix-like DNA-binding domain superfamily/Winged helix DNA-binding domain"/>
    <property type="match status" value="1"/>
</dbReference>
<evidence type="ECO:0000256" key="1">
    <source>
        <dbReference type="ARBA" id="ARBA00023015"/>
    </source>
</evidence>
<protein>
    <submittedName>
        <fullName evidence="5">MarR family transcriptional regulator</fullName>
    </submittedName>
</protein>
<keyword evidence="3" id="KW-0804">Transcription</keyword>
<evidence type="ECO:0000256" key="3">
    <source>
        <dbReference type="ARBA" id="ARBA00023163"/>
    </source>
</evidence>
<dbReference type="PANTHER" id="PTHR38465:SF2">
    <property type="entry name" value="HTH-TYPE TRANSCRIPTIONAL REGULATOR MMPR5"/>
    <property type="match status" value="1"/>
</dbReference>
<gene>
    <name evidence="5" type="ORF">KGA66_21155</name>
</gene>
<comment type="caution">
    <text evidence="5">The sequence shown here is derived from an EMBL/GenBank/DDBJ whole genome shotgun (WGS) entry which is preliminary data.</text>
</comment>
<feature type="domain" description="HTH marR-type" evidence="4">
    <location>
        <begin position="2"/>
        <end position="56"/>
    </location>
</feature>
<name>A0A8J8BCX1_9ACTN</name>
<dbReference type="InterPro" id="IPR036388">
    <property type="entry name" value="WH-like_DNA-bd_sf"/>
</dbReference>
<dbReference type="InterPro" id="IPR052362">
    <property type="entry name" value="HTH-GbsR_regulator"/>
</dbReference>
<dbReference type="Gene3D" id="1.10.287.160">
    <property type="entry name" value="HR1 repeat"/>
    <property type="match status" value="1"/>
</dbReference>
<evidence type="ECO:0000259" key="4">
    <source>
        <dbReference type="Pfam" id="PF12802"/>
    </source>
</evidence>
<keyword evidence="2" id="KW-0238">DNA-binding</keyword>
<dbReference type="SUPFAM" id="SSF46785">
    <property type="entry name" value="Winged helix' DNA-binding domain"/>
    <property type="match status" value="1"/>
</dbReference>